<evidence type="ECO:0000256" key="7">
    <source>
        <dbReference type="SAM" id="MobiDB-lite"/>
    </source>
</evidence>
<evidence type="ECO:0000256" key="6">
    <source>
        <dbReference type="PROSITE-ProRule" id="PRU00169"/>
    </source>
</evidence>
<evidence type="ECO:0000313" key="9">
    <source>
        <dbReference type="EMBL" id="MFB9629125.1"/>
    </source>
</evidence>
<evidence type="ECO:0000256" key="1">
    <source>
        <dbReference type="ARBA" id="ARBA00010641"/>
    </source>
</evidence>
<dbReference type="Pfam" id="PF08281">
    <property type="entry name" value="Sigma70_r4_2"/>
    <property type="match status" value="1"/>
</dbReference>
<keyword evidence="5" id="KW-0804">Transcription</keyword>
<dbReference type="RefSeq" id="WP_344985972.1">
    <property type="nucleotide sequence ID" value="NZ_BAAAXV010000001.1"/>
</dbReference>
<evidence type="ECO:0000256" key="5">
    <source>
        <dbReference type="ARBA" id="ARBA00023163"/>
    </source>
</evidence>
<dbReference type="Gene3D" id="1.10.10.10">
    <property type="entry name" value="Winged helix-like DNA-binding domain superfamily/Winged helix DNA-binding domain"/>
    <property type="match status" value="1"/>
</dbReference>
<feature type="modified residue" description="4-aspartylphosphate" evidence="6">
    <location>
        <position position="80"/>
    </location>
</feature>
<comment type="similarity">
    <text evidence="1">Belongs to the sigma-70 factor family. ECF subfamily.</text>
</comment>
<feature type="region of interest" description="Disordered" evidence="7">
    <location>
        <begin position="1"/>
        <end position="28"/>
    </location>
</feature>
<dbReference type="EMBL" id="JBHMBW010000054">
    <property type="protein sequence ID" value="MFB9629125.1"/>
    <property type="molecule type" value="Genomic_DNA"/>
</dbReference>
<organism evidence="9 10">
    <name type="scientific">Nonomuraea helvata</name>
    <dbReference type="NCBI Taxonomy" id="37484"/>
    <lineage>
        <taxon>Bacteria</taxon>
        <taxon>Bacillati</taxon>
        <taxon>Actinomycetota</taxon>
        <taxon>Actinomycetes</taxon>
        <taxon>Streptosporangiales</taxon>
        <taxon>Streptosporangiaceae</taxon>
        <taxon>Nonomuraea</taxon>
    </lineage>
</organism>
<keyword evidence="10" id="KW-1185">Reference proteome</keyword>
<dbReference type="SUPFAM" id="SSF52172">
    <property type="entry name" value="CheY-like"/>
    <property type="match status" value="1"/>
</dbReference>
<keyword evidence="4" id="KW-0238">DNA-binding</keyword>
<feature type="compositionally biased region" description="Basic and acidic residues" evidence="7">
    <location>
        <begin position="1"/>
        <end position="14"/>
    </location>
</feature>
<keyword evidence="6" id="KW-0597">Phosphoprotein</keyword>
<dbReference type="InterPro" id="IPR001789">
    <property type="entry name" value="Sig_transdc_resp-reg_receiver"/>
</dbReference>
<feature type="domain" description="Response regulatory" evidence="8">
    <location>
        <begin position="33"/>
        <end position="143"/>
    </location>
</feature>
<dbReference type="InterPro" id="IPR011006">
    <property type="entry name" value="CheY-like_superfamily"/>
</dbReference>
<accession>A0ABV5SBR1</accession>
<dbReference type="Proteomes" id="UP001589532">
    <property type="component" value="Unassembled WGS sequence"/>
</dbReference>
<comment type="caution">
    <text evidence="9">The sequence shown here is derived from an EMBL/GenBank/DDBJ whole genome shotgun (WGS) entry which is preliminary data.</text>
</comment>
<dbReference type="InterPro" id="IPR039420">
    <property type="entry name" value="WalR-like"/>
</dbReference>
<reference evidence="9 10" key="1">
    <citation type="submission" date="2024-09" db="EMBL/GenBank/DDBJ databases">
        <authorList>
            <person name="Sun Q."/>
            <person name="Mori K."/>
        </authorList>
    </citation>
    <scope>NUCLEOTIDE SEQUENCE [LARGE SCALE GENOMIC DNA]</scope>
    <source>
        <strain evidence="9 10">JCM 3143</strain>
    </source>
</reference>
<protein>
    <submittedName>
        <fullName evidence="9">Response regulator</fullName>
    </submittedName>
</protein>
<evidence type="ECO:0000259" key="8">
    <source>
        <dbReference type="PROSITE" id="PS50110"/>
    </source>
</evidence>
<evidence type="ECO:0000256" key="2">
    <source>
        <dbReference type="ARBA" id="ARBA00023015"/>
    </source>
</evidence>
<gene>
    <name evidence="9" type="ORF">ACFFSA_39130</name>
</gene>
<dbReference type="SUPFAM" id="SSF46894">
    <property type="entry name" value="C-terminal effector domain of the bipartite response regulators"/>
    <property type="match status" value="1"/>
</dbReference>
<dbReference type="Pfam" id="PF00072">
    <property type="entry name" value="Response_reg"/>
    <property type="match status" value="1"/>
</dbReference>
<name>A0ABV5SBR1_9ACTN</name>
<keyword evidence="3" id="KW-0731">Sigma factor</keyword>
<dbReference type="Gene3D" id="3.40.50.2300">
    <property type="match status" value="1"/>
</dbReference>
<dbReference type="SMART" id="SM00448">
    <property type="entry name" value="REC"/>
    <property type="match status" value="1"/>
</dbReference>
<dbReference type="InterPro" id="IPR013249">
    <property type="entry name" value="RNA_pol_sigma70_r4_t2"/>
</dbReference>
<dbReference type="PANTHER" id="PTHR43214">
    <property type="entry name" value="TWO-COMPONENT RESPONSE REGULATOR"/>
    <property type="match status" value="1"/>
</dbReference>
<evidence type="ECO:0000256" key="3">
    <source>
        <dbReference type="ARBA" id="ARBA00023082"/>
    </source>
</evidence>
<proteinExistence type="inferred from homology"/>
<dbReference type="PROSITE" id="PS50110">
    <property type="entry name" value="RESPONSE_REGULATORY"/>
    <property type="match status" value="1"/>
</dbReference>
<keyword evidence="2" id="KW-0805">Transcription regulation</keyword>
<sequence length="257" mass="27508">MGRKTEPEADRNGHGSEAPGEETAGQDSAGRVTVVLVEDHQVVVDGVRSWLGGPGPVELVAQGPTIESVRGVPADVLLLDLNLNGTMVVDRVAELCAGGQRVIVFSEHEEPETVRAVLDAGASAFIGKGRATRESCLETILEVAADRPSVTLPMAQAIATDEGPHRPQLSDKERAALLFWFQSMSKASVAARMGIKERTVRQYIDRARVKYAAAGRPAPTKEKLLICAIQDGLVQPDEVTVYTSRAARASDSFRSGR</sequence>
<dbReference type="InterPro" id="IPR036388">
    <property type="entry name" value="WH-like_DNA-bd_sf"/>
</dbReference>
<evidence type="ECO:0000256" key="4">
    <source>
        <dbReference type="ARBA" id="ARBA00023125"/>
    </source>
</evidence>
<dbReference type="InterPro" id="IPR016032">
    <property type="entry name" value="Sig_transdc_resp-reg_C-effctor"/>
</dbReference>
<evidence type="ECO:0000313" key="10">
    <source>
        <dbReference type="Proteomes" id="UP001589532"/>
    </source>
</evidence>